<keyword evidence="4 9" id="KW-0498">Mitosis</keyword>
<dbReference type="GO" id="GO:0005634">
    <property type="term" value="C:nucleus"/>
    <property type="evidence" value="ECO:0007669"/>
    <property type="project" value="UniProtKB-SubCell"/>
</dbReference>
<keyword evidence="13" id="KW-1185">Reference proteome</keyword>
<dbReference type="AlphaFoldDB" id="A0A5C3R0V8"/>
<keyword evidence="2 9" id="KW-0158">Chromosome</keyword>
<reference evidence="12 13" key="1">
    <citation type="journal article" date="2019" name="Nat. Ecol. Evol.">
        <title>Megaphylogeny resolves global patterns of mushroom evolution.</title>
        <authorList>
            <person name="Varga T."/>
            <person name="Krizsan K."/>
            <person name="Foldi C."/>
            <person name="Dima B."/>
            <person name="Sanchez-Garcia M."/>
            <person name="Sanchez-Ramirez S."/>
            <person name="Szollosi G.J."/>
            <person name="Szarkandi J.G."/>
            <person name="Papp V."/>
            <person name="Albert L."/>
            <person name="Andreopoulos W."/>
            <person name="Angelini C."/>
            <person name="Antonin V."/>
            <person name="Barry K.W."/>
            <person name="Bougher N.L."/>
            <person name="Buchanan P."/>
            <person name="Buyck B."/>
            <person name="Bense V."/>
            <person name="Catcheside P."/>
            <person name="Chovatia M."/>
            <person name="Cooper J."/>
            <person name="Damon W."/>
            <person name="Desjardin D."/>
            <person name="Finy P."/>
            <person name="Geml J."/>
            <person name="Haridas S."/>
            <person name="Hughes K."/>
            <person name="Justo A."/>
            <person name="Karasinski D."/>
            <person name="Kautmanova I."/>
            <person name="Kiss B."/>
            <person name="Kocsube S."/>
            <person name="Kotiranta H."/>
            <person name="LaButti K.M."/>
            <person name="Lechner B.E."/>
            <person name="Liimatainen K."/>
            <person name="Lipzen A."/>
            <person name="Lukacs Z."/>
            <person name="Mihaltcheva S."/>
            <person name="Morgado L.N."/>
            <person name="Niskanen T."/>
            <person name="Noordeloos M.E."/>
            <person name="Ohm R.A."/>
            <person name="Ortiz-Santana B."/>
            <person name="Ovrebo C."/>
            <person name="Racz N."/>
            <person name="Riley R."/>
            <person name="Savchenko A."/>
            <person name="Shiryaev A."/>
            <person name="Soop K."/>
            <person name="Spirin V."/>
            <person name="Szebenyi C."/>
            <person name="Tomsovsky M."/>
            <person name="Tulloss R.E."/>
            <person name="Uehling J."/>
            <person name="Grigoriev I.V."/>
            <person name="Vagvolgyi C."/>
            <person name="Papp T."/>
            <person name="Martin F.M."/>
            <person name="Miettinen O."/>
            <person name="Hibbett D.S."/>
            <person name="Nagy L.G."/>
        </authorList>
    </citation>
    <scope>NUCLEOTIDE SEQUENCE [LARGE SCALE GENOMIC DNA]</scope>
    <source>
        <strain evidence="12 13">CBS 309.79</strain>
    </source>
</reference>
<evidence type="ECO:0000259" key="11">
    <source>
        <dbReference type="Pfam" id="PF08234"/>
    </source>
</evidence>
<evidence type="ECO:0000256" key="2">
    <source>
        <dbReference type="ARBA" id="ARBA00022454"/>
    </source>
</evidence>
<evidence type="ECO:0000256" key="9">
    <source>
        <dbReference type="RuleBase" id="RU367150"/>
    </source>
</evidence>
<evidence type="ECO:0000256" key="7">
    <source>
        <dbReference type="ARBA" id="ARBA00023306"/>
    </source>
</evidence>
<evidence type="ECO:0000256" key="3">
    <source>
        <dbReference type="ARBA" id="ARBA00022618"/>
    </source>
</evidence>
<evidence type="ECO:0000256" key="4">
    <source>
        <dbReference type="ARBA" id="ARBA00022776"/>
    </source>
</evidence>
<keyword evidence="5 9" id="KW-0995">Kinetochore</keyword>
<keyword evidence="6 10" id="KW-0175">Coiled coil</keyword>
<dbReference type="CDD" id="cd23784">
    <property type="entry name" value="RWD_Spc25"/>
    <property type="match status" value="1"/>
</dbReference>
<protein>
    <recommendedName>
        <fullName evidence="9">Kinetochore protein SPC25</fullName>
    </recommendedName>
</protein>
<accession>A0A5C3R0V8</accession>
<evidence type="ECO:0000256" key="5">
    <source>
        <dbReference type="ARBA" id="ARBA00022838"/>
    </source>
</evidence>
<evidence type="ECO:0000256" key="10">
    <source>
        <dbReference type="SAM" id="Coils"/>
    </source>
</evidence>
<proteinExistence type="inferred from homology"/>
<dbReference type="Proteomes" id="UP000305067">
    <property type="component" value="Unassembled WGS sequence"/>
</dbReference>
<comment type="similarity">
    <text evidence="1 9">Belongs to the SPC25 family.</text>
</comment>
<name>A0A5C3R0V8_9AGAR</name>
<dbReference type="PANTHER" id="PTHR14281:SF0">
    <property type="entry name" value="KINETOCHORE PROTEIN SPC25"/>
    <property type="match status" value="1"/>
</dbReference>
<dbReference type="PANTHER" id="PTHR14281">
    <property type="entry name" value="KINETOCHORE PROTEIN SPC25-RELATED"/>
    <property type="match status" value="1"/>
</dbReference>
<dbReference type="OrthoDB" id="4056921at2759"/>
<dbReference type="GO" id="GO:0051301">
    <property type="term" value="P:cell division"/>
    <property type="evidence" value="ECO:0007669"/>
    <property type="project" value="UniProtKB-UniRule"/>
</dbReference>
<keyword evidence="8 9" id="KW-0137">Centromere</keyword>
<organism evidence="12 13">
    <name type="scientific">Pterulicium gracile</name>
    <dbReference type="NCBI Taxonomy" id="1884261"/>
    <lineage>
        <taxon>Eukaryota</taxon>
        <taxon>Fungi</taxon>
        <taxon>Dikarya</taxon>
        <taxon>Basidiomycota</taxon>
        <taxon>Agaricomycotina</taxon>
        <taxon>Agaricomycetes</taxon>
        <taxon>Agaricomycetidae</taxon>
        <taxon>Agaricales</taxon>
        <taxon>Pleurotineae</taxon>
        <taxon>Pterulaceae</taxon>
        <taxon>Pterulicium</taxon>
    </lineage>
</organism>
<evidence type="ECO:0000313" key="12">
    <source>
        <dbReference type="EMBL" id="TFL06209.1"/>
    </source>
</evidence>
<feature type="coiled-coil region" evidence="10">
    <location>
        <begin position="59"/>
        <end position="142"/>
    </location>
</feature>
<dbReference type="InterPro" id="IPR013255">
    <property type="entry name" value="Spc25_C"/>
</dbReference>
<comment type="subunit">
    <text evidence="9">Component of the NDC80 complex.</text>
</comment>
<dbReference type="GO" id="GO:0031262">
    <property type="term" value="C:Ndc80 complex"/>
    <property type="evidence" value="ECO:0007669"/>
    <property type="project" value="InterPro"/>
</dbReference>
<evidence type="ECO:0000256" key="8">
    <source>
        <dbReference type="ARBA" id="ARBA00023328"/>
    </source>
</evidence>
<feature type="domain" description="Chromosome segregation protein Spc25 C-terminal" evidence="11">
    <location>
        <begin position="175"/>
        <end position="243"/>
    </location>
</feature>
<dbReference type="InterPro" id="IPR045143">
    <property type="entry name" value="Spc25"/>
</dbReference>
<gene>
    <name evidence="12" type="ORF">BDV98DRAFT_142120</name>
</gene>
<evidence type="ECO:0000256" key="1">
    <source>
        <dbReference type="ARBA" id="ARBA00006379"/>
    </source>
</evidence>
<keyword evidence="3 9" id="KW-0132">Cell division</keyword>
<evidence type="ECO:0000256" key="6">
    <source>
        <dbReference type="ARBA" id="ARBA00023054"/>
    </source>
</evidence>
<keyword evidence="7 9" id="KW-0131">Cell cycle</keyword>
<dbReference type="GO" id="GO:0007059">
    <property type="term" value="P:chromosome segregation"/>
    <property type="evidence" value="ECO:0007669"/>
    <property type="project" value="InterPro"/>
</dbReference>
<evidence type="ECO:0000313" key="13">
    <source>
        <dbReference type="Proteomes" id="UP000305067"/>
    </source>
</evidence>
<dbReference type="Gene3D" id="3.30.457.50">
    <property type="entry name" value="Chromosome segregation protein Spc25"/>
    <property type="match status" value="1"/>
</dbReference>
<dbReference type="STRING" id="1884261.A0A5C3R0V8"/>
<sequence length="249" mass="27926">MTTAPVVFRPPQIDLASIIKQPHPVIDLRLQEFDQSATKLSRAVVAFKNNAIAVIADRRATYIADTKKLSERIKSAEAETHQCKIKEIDLLAELEHEQTERKELEVSIASLRRRISALREKYAEVDEEIARYRTVVANLKSDRQHDTQTLASTASSVLPALNALQNALSCKLEGIGTGQLLIRFWNVDPSDPQREVSCVVDVSDTVYRVLTSSPPLPMLSSLAEELNSSRDVYRFVIQLRSSFARNAIK</sequence>
<dbReference type="EMBL" id="ML178815">
    <property type="protein sequence ID" value="TFL06209.1"/>
    <property type="molecule type" value="Genomic_DNA"/>
</dbReference>
<comment type="subcellular location">
    <subcellularLocation>
        <location evidence="9">Nucleus</location>
    </subcellularLocation>
    <subcellularLocation>
        <location evidence="9">Chromosome</location>
        <location evidence="9">Centromere</location>
        <location evidence="9">Kinetochore</location>
    </subcellularLocation>
</comment>
<dbReference type="Pfam" id="PF08234">
    <property type="entry name" value="Spindle_Spc25"/>
    <property type="match status" value="1"/>
</dbReference>
<keyword evidence="9" id="KW-0539">Nucleus</keyword>
<comment type="function">
    <text evidence="9">Acts as a component of the essential kinetochore-associated NDC80 complex, which is required for chromosome segregation and spindle checkpoint activity.</text>
</comment>